<sequence length="672" mass="75431">MKYLTEFILINERRLCLCKLVLRLIKNDVRLSIDSWELDIWGALISGLRIELFYVKEGSINDYALRFPVPVPADTHQVVFTWQNTRPQVPLSYRLETSVDDLDAMHLPKVDIPTRGSLPTSVQDFSAKLSCTGKKTAEVRITIIISVSNTESFDESSSTVVKIYRKKVCFKSDHVVDTTTTTESPTDIPEDEDLQDEDDAEETYIDDNSLHAEQIRKQSVNSTMTIDSVHVDHGPMLLAVGGVAFLVAAAFMTLSAFCYLKNKKLRQAQANIITQAGADKYFQEWTTASSTIKTHAGEYGIITSSNLEPLHGQRIIRVGSPVASTVASYSSFRKASPPLAPSPMPFINYYNTLHSSQGINSSLGQYSTINDTSSSSLLSEQIAELAVDPRCFTFVKLLNEGAFGRVYHALLNEGSTSAAVSTSVMVKTVTEQASVCQTQLFLQEGMMLFGMDHANILPVVRSCIDTPTGQPVLMYPFMSEGNLKQFLRRSKFSQTECGHHCLTTRDLVDMGVQIAEGIKFLHRRFFLHKDIATRNCVVDDRLHVKITDNALSRDIFPDDYDCLGDNENRPVKWMAIESLQNREFTFASDLWMFGVALWELVTFGQQPYPEIDPFDMGVCLTSGYRLAQPTNCPDELYEVMERCWSTSPGERLTLPQILRTLASFYNHLDSYI</sequence>
<evidence type="ECO:0000256" key="4">
    <source>
        <dbReference type="ARBA" id="ARBA00022729"/>
    </source>
</evidence>
<evidence type="ECO:0000256" key="16">
    <source>
        <dbReference type="SAM" id="Phobius"/>
    </source>
</evidence>
<keyword evidence="9 16" id="KW-0472">Membrane</keyword>
<dbReference type="GeneID" id="100903284"/>
<dbReference type="SMART" id="SM00469">
    <property type="entry name" value="WIF"/>
    <property type="match status" value="1"/>
</dbReference>
<evidence type="ECO:0000259" key="18">
    <source>
        <dbReference type="PROSITE" id="PS50814"/>
    </source>
</evidence>
<dbReference type="PROSITE" id="PS50011">
    <property type="entry name" value="PROTEIN_KINASE_DOM"/>
    <property type="match status" value="1"/>
</dbReference>
<evidence type="ECO:0000256" key="11">
    <source>
        <dbReference type="ARBA" id="ARBA00023170"/>
    </source>
</evidence>
<protein>
    <submittedName>
        <fullName evidence="20">Tyrosine-protein kinase RYK</fullName>
    </submittedName>
</protein>
<dbReference type="InterPro" id="IPR050122">
    <property type="entry name" value="RTK"/>
</dbReference>
<proteinExistence type="predicted"/>
<dbReference type="GO" id="GO:0046872">
    <property type="term" value="F:metal ion binding"/>
    <property type="evidence" value="ECO:0007669"/>
    <property type="project" value="UniProtKB-KW"/>
</dbReference>
<feature type="binding site" evidence="15">
    <location>
        <position position="535"/>
    </location>
    <ligand>
        <name>Mg(2+)</name>
        <dbReference type="ChEBI" id="CHEBI:18420"/>
    </ligand>
</feature>
<keyword evidence="2" id="KW-0808">Transferase</keyword>
<dbReference type="PROSITE" id="PS00109">
    <property type="entry name" value="PROTEIN_KINASE_TYR"/>
    <property type="match status" value="1"/>
</dbReference>
<dbReference type="InterPro" id="IPR008266">
    <property type="entry name" value="Tyr_kinase_AS"/>
</dbReference>
<evidence type="ECO:0000256" key="15">
    <source>
        <dbReference type="PIRSR" id="PIRSR000615-3"/>
    </source>
</evidence>
<dbReference type="Pfam" id="PF07714">
    <property type="entry name" value="PK_Tyr_Ser-Thr"/>
    <property type="match status" value="1"/>
</dbReference>
<feature type="active site" description="Proton acceptor" evidence="13">
    <location>
        <position position="530"/>
    </location>
</feature>
<keyword evidence="10" id="KW-0829">Tyrosine-protein kinase</keyword>
<evidence type="ECO:0000256" key="1">
    <source>
        <dbReference type="ARBA" id="ARBA00004162"/>
    </source>
</evidence>
<evidence type="ECO:0000256" key="6">
    <source>
        <dbReference type="ARBA" id="ARBA00022777"/>
    </source>
</evidence>
<dbReference type="Gene3D" id="1.10.510.10">
    <property type="entry name" value="Transferase(Phosphotransferase) domain 1"/>
    <property type="match status" value="1"/>
</dbReference>
<feature type="binding site" evidence="15">
    <location>
        <position position="548"/>
    </location>
    <ligand>
        <name>Mg(2+)</name>
        <dbReference type="ChEBI" id="CHEBI:18420"/>
    </ligand>
</feature>
<evidence type="ECO:0000256" key="2">
    <source>
        <dbReference type="ARBA" id="ARBA00022679"/>
    </source>
</evidence>
<keyword evidence="11" id="KW-0675">Receptor</keyword>
<evidence type="ECO:0000256" key="9">
    <source>
        <dbReference type="ARBA" id="ARBA00023136"/>
    </source>
</evidence>
<dbReference type="InterPro" id="IPR003306">
    <property type="entry name" value="WIF"/>
</dbReference>
<evidence type="ECO:0000256" key="12">
    <source>
        <dbReference type="ARBA" id="ARBA00023180"/>
    </source>
</evidence>
<dbReference type="Pfam" id="PF02019">
    <property type="entry name" value="WIF"/>
    <property type="match status" value="1"/>
</dbReference>
<gene>
    <name evidence="20" type="primary">LOC100903284</name>
</gene>
<feature type="binding site" evidence="14">
    <location>
        <position position="534"/>
    </location>
    <ligand>
        <name>ATP</name>
        <dbReference type="ChEBI" id="CHEBI:30616"/>
    </ligand>
</feature>
<dbReference type="RefSeq" id="XP_003746610.1">
    <property type="nucleotide sequence ID" value="XM_003746562.1"/>
</dbReference>
<dbReference type="GO" id="GO:0004713">
    <property type="term" value="F:protein tyrosine kinase activity"/>
    <property type="evidence" value="ECO:0007669"/>
    <property type="project" value="UniProtKB-KW"/>
</dbReference>
<dbReference type="Proteomes" id="UP000694867">
    <property type="component" value="Unplaced"/>
</dbReference>
<feature type="transmembrane region" description="Helical" evidence="16">
    <location>
        <begin position="236"/>
        <end position="260"/>
    </location>
</feature>
<keyword evidence="8 16" id="KW-1133">Transmembrane helix</keyword>
<name>A0AAJ6QWX5_9ACAR</name>
<dbReference type="GO" id="GO:0043235">
    <property type="term" value="C:receptor complex"/>
    <property type="evidence" value="ECO:0007669"/>
    <property type="project" value="TreeGrafter"/>
</dbReference>
<keyword evidence="15" id="KW-0460">Magnesium</keyword>
<keyword evidence="6 20" id="KW-0418">Kinase</keyword>
<keyword evidence="19" id="KW-1185">Reference proteome</keyword>
<dbReference type="GO" id="GO:0010976">
    <property type="term" value="P:positive regulation of neuron projection development"/>
    <property type="evidence" value="ECO:0007669"/>
    <property type="project" value="TreeGrafter"/>
</dbReference>
<evidence type="ECO:0000313" key="20">
    <source>
        <dbReference type="RefSeq" id="XP_003746610.1"/>
    </source>
</evidence>
<keyword evidence="12" id="KW-0325">Glycoprotein</keyword>
<dbReference type="InterPro" id="IPR038677">
    <property type="entry name" value="WIF_sf"/>
</dbReference>
<evidence type="ECO:0000259" key="17">
    <source>
        <dbReference type="PROSITE" id="PS50011"/>
    </source>
</evidence>
<evidence type="ECO:0000256" key="7">
    <source>
        <dbReference type="ARBA" id="ARBA00022840"/>
    </source>
</evidence>
<dbReference type="GO" id="GO:0051897">
    <property type="term" value="P:positive regulation of phosphatidylinositol 3-kinase/protein kinase B signal transduction"/>
    <property type="evidence" value="ECO:0007669"/>
    <property type="project" value="TreeGrafter"/>
</dbReference>
<dbReference type="AlphaFoldDB" id="A0AAJ6QWX5"/>
<dbReference type="InterPro" id="IPR011009">
    <property type="entry name" value="Kinase-like_dom_sf"/>
</dbReference>
<dbReference type="GO" id="GO:0005886">
    <property type="term" value="C:plasma membrane"/>
    <property type="evidence" value="ECO:0007669"/>
    <property type="project" value="UniProtKB-SubCell"/>
</dbReference>
<dbReference type="KEGG" id="goe:100903284"/>
<evidence type="ECO:0000313" key="19">
    <source>
        <dbReference type="Proteomes" id="UP000694867"/>
    </source>
</evidence>
<dbReference type="InterPro" id="IPR001245">
    <property type="entry name" value="Ser-Thr/Tyr_kinase_cat_dom"/>
</dbReference>
<evidence type="ECO:0000256" key="13">
    <source>
        <dbReference type="PIRSR" id="PIRSR000615-1"/>
    </source>
</evidence>
<organism evidence="19 20">
    <name type="scientific">Galendromus occidentalis</name>
    <name type="common">western predatory mite</name>
    <dbReference type="NCBI Taxonomy" id="34638"/>
    <lineage>
        <taxon>Eukaryota</taxon>
        <taxon>Metazoa</taxon>
        <taxon>Ecdysozoa</taxon>
        <taxon>Arthropoda</taxon>
        <taxon>Chelicerata</taxon>
        <taxon>Arachnida</taxon>
        <taxon>Acari</taxon>
        <taxon>Parasitiformes</taxon>
        <taxon>Mesostigmata</taxon>
        <taxon>Gamasina</taxon>
        <taxon>Phytoseioidea</taxon>
        <taxon>Phytoseiidae</taxon>
        <taxon>Typhlodrominae</taxon>
        <taxon>Galendromus</taxon>
    </lineage>
</organism>
<feature type="domain" description="Protein kinase" evidence="17">
    <location>
        <begin position="392"/>
        <end position="665"/>
    </location>
</feature>
<keyword evidence="15" id="KW-0479">Metal-binding</keyword>
<dbReference type="PRINTS" id="PR00109">
    <property type="entry name" value="TYRKINASE"/>
</dbReference>
<comment type="subcellular location">
    <subcellularLocation>
        <location evidence="1">Cell membrane</location>
        <topology evidence="1">Single-pass membrane protein</topology>
    </subcellularLocation>
</comment>
<dbReference type="GO" id="GO:0007409">
    <property type="term" value="P:axonogenesis"/>
    <property type="evidence" value="ECO:0007669"/>
    <property type="project" value="TreeGrafter"/>
</dbReference>
<dbReference type="PROSITE" id="PS50814">
    <property type="entry name" value="WIF"/>
    <property type="match status" value="1"/>
</dbReference>
<accession>A0AAJ6QWX5</accession>
<evidence type="ECO:0000256" key="5">
    <source>
        <dbReference type="ARBA" id="ARBA00022741"/>
    </source>
</evidence>
<keyword evidence="7 14" id="KW-0067">ATP-binding</keyword>
<dbReference type="InterPro" id="IPR000719">
    <property type="entry name" value="Prot_kinase_dom"/>
</dbReference>
<evidence type="ECO:0000256" key="10">
    <source>
        <dbReference type="ARBA" id="ARBA00023137"/>
    </source>
</evidence>
<dbReference type="PANTHER" id="PTHR24416:SF349">
    <property type="entry name" value="TYROSINE-PROTEIN KINASE RYK"/>
    <property type="match status" value="1"/>
</dbReference>
<keyword evidence="3 16" id="KW-0812">Transmembrane</keyword>
<dbReference type="FunFam" id="1.10.510.10:FF:000554">
    <property type="entry name" value="Predicted protein"/>
    <property type="match status" value="1"/>
</dbReference>
<keyword evidence="5 14" id="KW-0547">Nucleotide-binding</keyword>
<dbReference type="Gene3D" id="3.30.200.20">
    <property type="entry name" value="Phosphorylase Kinase, domain 1"/>
    <property type="match status" value="1"/>
</dbReference>
<dbReference type="GO" id="GO:0007169">
    <property type="term" value="P:cell surface receptor protein tyrosine kinase signaling pathway"/>
    <property type="evidence" value="ECO:0007669"/>
    <property type="project" value="TreeGrafter"/>
</dbReference>
<reference evidence="20" key="1">
    <citation type="submission" date="2025-08" db="UniProtKB">
        <authorList>
            <consortium name="RefSeq"/>
        </authorList>
    </citation>
    <scope>IDENTIFICATION</scope>
</reference>
<feature type="domain" description="WIF" evidence="18">
    <location>
        <begin position="35"/>
        <end position="169"/>
    </location>
</feature>
<dbReference type="SUPFAM" id="SSF56112">
    <property type="entry name" value="Protein kinase-like (PK-like)"/>
    <property type="match status" value="1"/>
</dbReference>
<keyword evidence="4" id="KW-0732">Signal</keyword>
<evidence type="ECO:0000256" key="14">
    <source>
        <dbReference type="PIRSR" id="PIRSR000615-2"/>
    </source>
</evidence>
<dbReference type="GO" id="GO:0005524">
    <property type="term" value="F:ATP binding"/>
    <property type="evidence" value="ECO:0007669"/>
    <property type="project" value="UniProtKB-KW"/>
</dbReference>
<dbReference type="PANTHER" id="PTHR24416">
    <property type="entry name" value="TYROSINE-PROTEIN KINASE RECEPTOR"/>
    <property type="match status" value="1"/>
</dbReference>
<evidence type="ECO:0000256" key="8">
    <source>
        <dbReference type="ARBA" id="ARBA00022989"/>
    </source>
</evidence>
<evidence type="ECO:0000256" key="3">
    <source>
        <dbReference type="ARBA" id="ARBA00022692"/>
    </source>
</evidence>
<dbReference type="Gene3D" id="2.60.40.2170">
    <property type="entry name" value="Wnt, WIF domain"/>
    <property type="match status" value="1"/>
</dbReference>